<evidence type="ECO:0000313" key="1">
    <source>
        <dbReference type="EMBL" id="OIN55635.1"/>
    </source>
</evidence>
<dbReference type="EMBL" id="MORL01000049">
    <property type="protein sequence ID" value="OIN55635.1"/>
    <property type="molecule type" value="Genomic_DNA"/>
</dbReference>
<dbReference type="AlphaFoldDB" id="A0A1S2VBE9"/>
<sequence length="60" mass="6997">MPQEERYGRRMQGNLDRMKTLLTVIAASTEVIDPEMKDAVSKMWTEVKKLHEECLMDAEI</sequence>
<gene>
    <name evidence="1" type="ORF">BLX24_29055</name>
</gene>
<accession>A0A1S2VBE9</accession>
<protein>
    <submittedName>
        <fullName evidence="1">Uncharacterized protein</fullName>
    </submittedName>
</protein>
<reference evidence="1 2" key="1">
    <citation type="submission" date="2016-10" db="EMBL/GenBank/DDBJ databases">
        <title>Arsenicibacter rosenii gen. nov., sp. nov., an efficient arsenic-methylating bacterium isolated from an arsenic-contaminated paddy soil.</title>
        <authorList>
            <person name="Huang K."/>
        </authorList>
    </citation>
    <scope>NUCLEOTIDE SEQUENCE [LARGE SCALE GENOMIC DNA]</scope>
    <source>
        <strain evidence="1 2">SM-1</strain>
    </source>
</reference>
<dbReference type="RefSeq" id="WP_071506740.1">
    <property type="nucleotide sequence ID" value="NZ_MORL01000049.1"/>
</dbReference>
<dbReference type="Proteomes" id="UP000181790">
    <property type="component" value="Unassembled WGS sequence"/>
</dbReference>
<organism evidence="1 2">
    <name type="scientific">Arsenicibacter rosenii</name>
    <dbReference type="NCBI Taxonomy" id="1750698"/>
    <lineage>
        <taxon>Bacteria</taxon>
        <taxon>Pseudomonadati</taxon>
        <taxon>Bacteroidota</taxon>
        <taxon>Cytophagia</taxon>
        <taxon>Cytophagales</taxon>
        <taxon>Spirosomataceae</taxon>
        <taxon>Arsenicibacter</taxon>
    </lineage>
</organism>
<proteinExistence type="predicted"/>
<evidence type="ECO:0000313" key="2">
    <source>
        <dbReference type="Proteomes" id="UP000181790"/>
    </source>
</evidence>
<name>A0A1S2VBE9_9BACT</name>
<keyword evidence="2" id="KW-1185">Reference proteome</keyword>
<comment type="caution">
    <text evidence="1">The sequence shown here is derived from an EMBL/GenBank/DDBJ whole genome shotgun (WGS) entry which is preliminary data.</text>
</comment>